<organism evidence="1 2">
    <name type="scientific">Ligilactobacillus saerimneri</name>
    <dbReference type="NCBI Taxonomy" id="228229"/>
    <lineage>
        <taxon>Bacteria</taxon>
        <taxon>Bacillati</taxon>
        <taxon>Bacillota</taxon>
        <taxon>Bacilli</taxon>
        <taxon>Lactobacillales</taxon>
        <taxon>Lactobacillaceae</taxon>
        <taxon>Ligilactobacillus</taxon>
    </lineage>
</organism>
<proteinExistence type="predicted"/>
<sequence length="79" mass="9094">MEIQELKELIEDFQDVQSNVCMLEDRFDKMDSFLVTPLEVSRIKGFLTDIYSGINGVNEELTDIKRKIPTTGKVIANDR</sequence>
<reference evidence="1 2" key="1">
    <citation type="submission" date="2020-01" db="EMBL/GenBank/DDBJ databases">
        <title>Complete and circular genome sequences of six lactobacillus isolates from horses.</title>
        <authorList>
            <person name="Hassan H.M."/>
        </authorList>
    </citation>
    <scope>NUCLEOTIDE SEQUENCE [LARGE SCALE GENOMIC DNA]</scope>
    <source>
        <strain evidence="1 2">1A</strain>
    </source>
</reference>
<protein>
    <submittedName>
        <fullName evidence="1">Uncharacterized protein</fullName>
    </submittedName>
</protein>
<gene>
    <name evidence="1" type="ORF">GTO87_02830</name>
</gene>
<dbReference type="AlphaFoldDB" id="A0A7H9EKC5"/>
<evidence type="ECO:0000313" key="2">
    <source>
        <dbReference type="Proteomes" id="UP000510886"/>
    </source>
</evidence>
<name>A0A7H9EKC5_9LACO</name>
<dbReference type="KEGG" id="lsw:GTO87_02830"/>
<dbReference type="EMBL" id="CP047418">
    <property type="protein sequence ID" value="QLL77625.1"/>
    <property type="molecule type" value="Genomic_DNA"/>
</dbReference>
<evidence type="ECO:0000313" key="1">
    <source>
        <dbReference type="EMBL" id="QLL77625.1"/>
    </source>
</evidence>
<dbReference type="Proteomes" id="UP000510886">
    <property type="component" value="Chromosome"/>
</dbReference>
<accession>A0A7H9EKC5</accession>
<dbReference type="RefSeq" id="WP_180849443.1">
    <property type="nucleotide sequence ID" value="NZ_CP047418.1"/>
</dbReference>